<protein>
    <submittedName>
        <fullName evidence="1">Uncharacterized protein</fullName>
    </submittedName>
</protein>
<accession>A0AAW2CIG3</accession>
<proteinExistence type="predicted"/>
<gene>
    <name evidence="1" type="ORF">SO802_017535</name>
</gene>
<evidence type="ECO:0000313" key="2">
    <source>
        <dbReference type="Proteomes" id="UP001459277"/>
    </source>
</evidence>
<dbReference type="InterPro" id="IPR021109">
    <property type="entry name" value="Peptidase_aspartic_dom_sf"/>
</dbReference>
<comment type="caution">
    <text evidence="1">The sequence shown here is derived from an EMBL/GenBank/DDBJ whole genome shotgun (WGS) entry which is preliminary data.</text>
</comment>
<evidence type="ECO:0000313" key="1">
    <source>
        <dbReference type="EMBL" id="KAK9997932.1"/>
    </source>
</evidence>
<dbReference type="PANTHER" id="PTHR33067:SF32">
    <property type="entry name" value="ASPARTIC PEPTIDASE DDI1-TYPE DOMAIN-CONTAINING PROTEIN"/>
    <property type="match status" value="1"/>
</dbReference>
<dbReference type="Gene3D" id="2.40.70.10">
    <property type="entry name" value="Acid Proteases"/>
    <property type="match status" value="1"/>
</dbReference>
<sequence length="149" mass="16912">MTLQLIDRFVKIPRGIVEDVLIKVDAFYFPIDFVVLDAKPPLNANTQIHIILGHPFLATSNALINCRSGVMKISFGNMIVELNIFDICKQVPGNKDICEVNMIESLVHDTFIQSSCEDPLKACLTLLIAIWILKNQLRRSMHCWILFLS</sequence>
<dbReference type="AlphaFoldDB" id="A0AAW2CIG3"/>
<keyword evidence="2" id="KW-1185">Reference proteome</keyword>
<dbReference type="PANTHER" id="PTHR33067">
    <property type="entry name" value="RNA-DIRECTED DNA POLYMERASE-RELATED"/>
    <property type="match status" value="1"/>
</dbReference>
<dbReference type="Proteomes" id="UP001459277">
    <property type="component" value="Unassembled WGS sequence"/>
</dbReference>
<name>A0AAW2CIG3_9ROSI</name>
<reference evidence="1 2" key="1">
    <citation type="submission" date="2024-01" db="EMBL/GenBank/DDBJ databases">
        <title>A telomere-to-telomere, gap-free genome of sweet tea (Lithocarpus litseifolius).</title>
        <authorList>
            <person name="Zhou J."/>
        </authorList>
    </citation>
    <scope>NUCLEOTIDE SEQUENCE [LARGE SCALE GENOMIC DNA]</scope>
    <source>
        <strain evidence="1">Zhou-2022a</strain>
        <tissue evidence="1">Leaf</tissue>
    </source>
</reference>
<dbReference type="EMBL" id="JAZDWU010000006">
    <property type="protein sequence ID" value="KAK9997932.1"/>
    <property type="molecule type" value="Genomic_DNA"/>
</dbReference>
<organism evidence="1 2">
    <name type="scientific">Lithocarpus litseifolius</name>
    <dbReference type="NCBI Taxonomy" id="425828"/>
    <lineage>
        <taxon>Eukaryota</taxon>
        <taxon>Viridiplantae</taxon>
        <taxon>Streptophyta</taxon>
        <taxon>Embryophyta</taxon>
        <taxon>Tracheophyta</taxon>
        <taxon>Spermatophyta</taxon>
        <taxon>Magnoliopsida</taxon>
        <taxon>eudicotyledons</taxon>
        <taxon>Gunneridae</taxon>
        <taxon>Pentapetalae</taxon>
        <taxon>rosids</taxon>
        <taxon>fabids</taxon>
        <taxon>Fagales</taxon>
        <taxon>Fagaceae</taxon>
        <taxon>Lithocarpus</taxon>
    </lineage>
</organism>